<proteinExistence type="predicted"/>
<keyword evidence="3" id="KW-1185">Reference proteome</keyword>
<name>A0A8U0I0D6_9EURY</name>
<feature type="transmembrane region" description="Helical" evidence="1">
    <location>
        <begin position="45"/>
        <end position="63"/>
    </location>
</feature>
<keyword evidence="1" id="KW-0472">Membrane</keyword>
<dbReference type="Proteomes" id="UP000830729">
    <property type="component" value="Plasmid unnamed1"/>
</dbReference>
<keyword evidence="1" id="KW-1133">Transmembrane helix</keyword>
<gene>
    <name evidence="2" type="ORF">M0R89_18880</name>
</gene>
<dbReference type="EMBL" id="CP096660">
    <property type="protein sequence ID" value="UPV76599.1"/>
    <property type="molecule type" value="Genomic_DNA"/>
</dbReference>
<keyword evidence="1" id="KW-0812">Transmembrane</keyword>
<sequence length="64" mass="6612">MSETENVTRTTDGDDGDGFWDFGIITTLVLLGLALVVFPEPATTVTGILMVGVGVSLAVLNTLG</sequence>
<dbReference type="KEGG" id="halx:M0R89_18880"/>
<evidence type="ECO:0000313" key="3">
    <source>
        <dbReference type="Proteomes" id="UP000830729"/>
    </source>
</evidence>
<dbReference type="GeneID" id="72187309"/>
<dbReference type="RefSeq" id="WP_248652632.1">
    <property type="nucleotide sequence ID" value="NZ_CP096660.1"/>
</dbReference>
<geneLocation type="plasmid" evidence="2 3">
    <name>unnamed1</name>
</geneLocation>
<feature type="transmembrane region" description="Helical" evidence="1">
    <location>
        <begin position="20"/>
        <end position="38"/>
    </location>
</feature>
<keyword evidence="2" id="KW-0614">Plasmid</keyword>
<evidence type="ECO:0000256" key="1">
    <source>
        <dbReference type="SAM" id="Phobius"/>
    </source>
</evidence>
<evidence type="ECO:0000313" key="2">
    <source>
        <dbReference type="EMBL" id="UPV76599.1"/>
    </source>
</evidence>
<dbReference type="AlphaFoldDB" id="A0A8U0I0D6"/>
<protein>
    <submittedName>
        <fullName evidence="2">Uncharacterized protein</fullName>
    </submittedName>
</protein>
<organism evidence="2 3">
    <name type="scientific">Halorussus limi</name>
    <dbReference type="NCBI Taxonomy" id="2938695"/>
    <lineage>
        <taxon>Archaea</taxon>
        <taxon>Methanobacteriati</taxon>
        <taxon>Methanobacteriota</taxon>
        <taxon>Stenosarchaea group</taxon>
        <taxon>Halobacteria</taxon>
        <taxon>Halobacteriales</taxon>
        <taxon>Haladaptataceae</taxon>
        <taxon>Halorussus</taxon>
    </lineage>
</organism>
<reference evidence="2 3" key="1">
    <citation type="submission" date="2022-04" db="EMBL/GenBank/DDBJ databases">
        <title>Diverse halophilic archaea isolated from saline environments.</title>
        <authorList>
            <person name="Cui H.-L."/>
        </authorList>
    </citation>
    <scope>NUCLEOTIDE SEQUENCE [LARGE SCALE GENOMIC DNA]</scope>
    <source>
        <strain evidence="2 3">XZYJT49</strain>
        <plasmid evidence="2 3">unnamed1</plasmid>
    </source>
</reference>
<accession>A0A8U0I0D6</accession>